<feature type="region of interest" description="Disordered" evidence="1">
    <location>
        <begin position="152"/>
        <end position="199"/>
    </location>
</feature>
<dbReference type="AlphaFoldDB" id="A0AAV9HS76"/>
<organism evidence="2 3">
    <name type="scientific">Cladorrhinum samala</name>
    <dbReference type="NCBI Taxonomy" id="585594"/>
    <lineage>
        <taxon>Eukaryota</taxon>
        <taxon>Fungi</taxon>
        <taxon>Dikarya</taxon>
        <taxon>Ascomycota</taxon>
        <taxon>Pezizomycotina</taxon>
        <taxon>Sordariomycetes</taxon>
        <taxon>Sordariomycetidae</taxon>
        <taxon>Sordariales</taxon>
        <taxon>Podosporaceae</taxon>
        <taxon>Cladorrhinum</taxon>
    </lineage>
</organism>
<feature type="compositionally biased region" description="Low complexity" evidence="1">
    <location>
        <begin position="36"/>
        <end position="50"/>
    </location>
</feature>
<sequence length="199" mass="21578">MDLSYLNKDANDGESNDCQQNANTASINFRAKKRSASSASSESLSSTGSSVYFSAPERLYDSDDEDNTSTTGNHHYQTPMCSPMKHIQTHHDFPTSPAVKKSNGKAPEITKTINIASNTRLSHSAHRLSRSFESKPQNLKGTINDVTFVPTEPAVISKTQDEPGSTSKQDKKSKAVTSAPQSESGIARKPATAVKRRCT</sequence>
<accession>A0AAV9HS76</accession>
<reference evidence="2" key="2">
    <citation type="submission" date="2023-06" db="EMBL/GenBank/DDBJ databases">
        <authorList>
            <consortium name="Lawrence Berkeley National Laboratory"/>
            <person name="Mondo S.J."/>
            <person name="Hensen N."/>
            <person name="Bonometti L."/>
            <person name="Westerberg I."/>
            <person name="Brannstrom I.O."/>
            <person name="Guillou S."/>
            <person name="Cros-Aarteil S."/>
            <person name="Calhoun S."/>
            <person name="Haridas S."/>
            <person name="Kuo A."/>
            <person name="Pangilinan J."/>
            <person name="Riley R."/>
            <person name="Labutti K."/>
            <person name="Andreopoulos B."/>
            <person name="Lipzen A."/>
            <person name="Chen C."/>
            <person name="Yanf M."/>
            <person name="Daum C."/>
            <person name="Ng V."/>
            <person name="Clum A."/>
            <person name="Steindorff A."/>
            <person name="Ohm R."/>
            <person name="Martin F."/>
            <person name="Silar P."/>
            <person name="Natvig D."/>
            <person name="Lalanne C."/>
            <person name="Gautier V."/>
            <person name="Ament-Velasquez S.L."/>
            <person name="Kruys A."/>
            <person name="Hutchinson M.I."/>
            <person name="Powell A.J."/>
            <person name="Barry K."/>
            <person name="Miller A.N."/>
            <person name="Grigoriev I.V."/>
            <person name="Debuchy R."/>
            <person name="Gladieux P."/>
            <person name="Thoren M.H."/>
            <person name="Johannesson H."/>
        </authorList>
    </citation>
    <scope>NUCLEOTIDE SEQUENCE</scope>
    <source>
        <strain evidence="2">PSN324</strain>
    </source>
</reference>
<gene>
    <name evidence="2" type="ORF">QBC42DRAFT_285651</name>
</gene>
<comment type="caution">
    <text evidence="2">The sequence shown here is derived from an EMBL/GenBank/DDBJ whole genome shotgun (WGS) entry which is preliminary data.</text>
</comment>
<protein>
    <submittedName>
        <fullName evidence="2">Uncharacterized protein</fullName>
    </submittedName>
</protein>
<keyword evidence="3" id="KW-1185">Reference proteome</keyword>
<feature type="compositionally biased region" description="Polar residues" evidence="1">
    <location>
        <begin position="68"/>
        <end position="80"/>
    </location>
</feature>
<evidence type="ECO:0000313" key="2">
    <source>
        <dbReference type="EMBL" id="KAK4463178.1"/>
    </source>
</evidence>
<feature type="compositionally biased region" description="Polar residues" evidence="1">
    <location>
        <begin position="16"/>
        <end position="27"/>
    </location>
</feature>
<evidence type="ECO:0000313" key="3">
    <source>
        <dbReference type="Proteomes" id="UP001321749"/>
    </source>
</evidence>
<dbReference type="Proteomes" id="UP001321749">
    <property type="component" value="Unassembled WGS sequence"/>
</dbReference>
<feature type="region of interest" description="Disordered" evidence="1">
    <location>
        <begin position="1"/>
        <end position="105"/>
    </location>
</feature>
<evidence type="ECO:0000256" key="1">
    <source>
        <dbReference type="SAM" id="MobiDB-lite"/>
    </source>
</evidence>
<reference evidence="2" key="1">
    <citation type="journal article" date="2023" name="Mol. Phylogenet. Evol.">
        <title>Genome-scale phylogeny and comparative genomics of the fungal order Sordariales.</title>
        <authorList>
            <person name="Hensen N."/>
            <person name="Bonometti L."/>
            <person name="Westerberg I."/>
            <person name="Brannstrom I.O."/>
            <person name="Guillou S."/>
            <person name="Cros-Aarteil S."/>
            <person name="Calhoun S."/>
            <person name="Haridas S."/>
            <person name="Kuo A."/>
            <person name="Mondo S."/>
            <person name="Pangilinan J."/>
            <person name="Riley R."/>
            <person name="LaButti K."/>
            <person name="Andreopoulos B."/>
            <person name="Lipzen A."/>
            <person name="Chen C."/>
            <person name="Yan M."/>
            <person name="Daum C."/>
            <person name="Ng V."/>
            <person name="Clum A."/>
            <person name="Steindorff A."/>
            <person name="Ohm R.A."/>
            <person name="Martin F."/>
            <person name="Silar P."/>
            <person name="Natvig D.O."/>
            <person name="Lalanne C."/>
            <person name="Gautier V."/>
            <person name="Ament-Velasquez S.L."/>
            <person name="Kruys A."/>
            <person name="Hutchinson M.I."/>
            <person name="Powell A.J."/>
            <person name="Barry K."/>
            <person name="Miller A.N."/>
            <person name="Grigoriev I.V."/>
            <person name="Debuchy R."/>
            <person name="Gladieux P."/>
            <person name="Hiltunen Thoren M."/>
            <person name="Johannesson H."/>
        </authorList>
    </citation>
    <scope>NUCLEOTIDE SEQUENCE</scope>
    <source>
        <strain evidence="2">PSN324</strain>
    </source>
</reference>
<dbReference type="EMBL" id="MU864962">
    <property type="protein sequence ID" value="KAK4463178.1"/>
    <property type="molecule type" value="Genomic_DNA"/>
</dbReference>
<feature type="compositionally biased region" description="Polar residues" evidence="1">
    <location>
        <begin position="175"/>
        <end position="184"/>
    </location>
</feature>
<proteinExistence type="predicted"/>
<name>A0AAV9HS76_9PEZI</name>